<evidence type="ECO:0000259" key="3">
    <source>
        <dbReference type="Pfam" id="PF05368"/>
    </source>
</evidence>
<dbReference type="AlphaFoldDB" id="A0A0D0C215"/>
<dbReference type="HOGENOM" id="CLU_007383_8_0_1"/>
<accession>A0A0D0C215</accession>
<dbReference type="Proteomes" id="UP000053593">
    <property type="component" value="Unassembled WGS sequence"/>
</dbReference>
<dbReference type="Pfam" id="PF05368">
    <property type="entry name" value="NmrA"/>
    <property type="match status" value="2"/>
</dbReference>
<keyword evidence="2" id="KW-0521">NADP</keyword>
<dbReference type="InterPro" id="IPR051164">
    <property type="entry name" value="NmrA-like_oxidored"/>
</dbReference>
<name>A0A0D0C215_9AGAR</name>
<dbReference type="Gene3D" id="3.90.25.10">
    <property type="entry name" value="UDP-galactose 4-epimerase, domain 1"/>
    <property type="match status" value="1"/>
</dbReference>
<dbReference type="OrthoDB" id="300709at2759"/>
<feature type="domain" description="NmrA-like" evidence="3">
    <location>
        <begin position="1"/>
        <end position="119"/>
    </location>
</feature>
<dbReference type="PANTHER" id="PTHR42748:SF14">
    <property type="entry name" value="SNOAL-LIKE DOMAIN-CONTAINING PROTEIN"/>
    <property type="match status" value="1"/>
</dbReference>
<evidence type="ECO:0000256" key="2">
    <source>
        <dbReference type="ARBA" id="ARBA00022857"/>
    </source>
</evidence>
<evidence type="ECO:0000313" key="4">
    <source>
        <dbReference type="EMBL" id="KIK51872.1"/>
    </source>
</evidence>
<keyword evidence="5" id="KW-1185">Reference proteome</keyword>
<dbReference type="SUPFAM" id="SSF51735">
    <property type="entry name" value="NAD(P)-binding Rossmann-fold domains"/>
    <property type="match status" value="1"/>
</dbReference>
<dbReference type="EMBL" id="KN834853">
    <property type="protein sequence ID" value="KIK51872.1"/>
    <property type="molecule type" value="Genomic_DNA"/>
</dbReference>
<feature type="domain" description="NmrA-like" evidence="3">
    <location>
        <begin position="168"/>
        <end position="272"/>
    </location>
</feature>
<comment type="similarity">
    <text evidence="1">Belongs to the NmrA-type oxidoreductase family.</text>
</comment>
<organism evidence="4 5">
    <name type="scientific">Collybiopsis luxurians FD-317 M1</name>
    <dbReference type="NCBI Taxonomy" id="944289"/>
    <lineage>
        <taxon>Eukaryota</taxon>
        <taxon>Fungi</taxon>
        <taxon>Dikarya</taxon>
        <taxon>Basidiomycota</taxon>
        <taxon>Agaricomycotina</taxon>
        <taxon>Agaricomycetes</taxon>
        <taxon>Agaricomycetidae</taxon>
        <taxon>Agaricales</taxon>
        <taxon>Marasmiineae</taxon>
        <taxon>Omphalotaceae</taxon>
        <taxon>Collybiopsis</taxon>
        <taxon>Collybiopsis luxurians</taxon>
    </lineage>
</organism>
<dbReference type="GO" id="GO:0005634">
    <property type="term" value="C:nucleus"/>
    <property type="evidence" value="ECO:0007669"/>
    <property type="project" value="TreeGrafter"/>
</dbReference>
<dbReference type="InterPro" id="IPR036291">
    <property type="entry name" value="NAD(P)-bd_dom_sf"/>
</dbReference>
<gene>
    <name evidence="4" type="ORF">GYMLUDRAFT_979878</name>
</gene>
<dbReference type="Gene3D" id="3.40.50.720">
    <property type="entry name" value="NAD(P)-binding Rossmann-like Domain"/>
    <property type="match status" value="1"/>
</dbReference>
<sequence length="357" mass="40533">MSKKILVIGATGSQGIPVIAALLAPDEAGNPSPYSIRAFTQNSSSKKVQILASLPDIEVFEGHFDNMSTIVPAMEGCYGIFVNTDTMAVGERGELYTAIKMFEQAHCIPLMRHFIWSSLDYGYKFGRYDPQYSAPQGNAKGTFTEFLQSQDSDCNGNLFAWLVLTIAYEPCHFYIVSFLLNHFQGFSGPRPKRENGAVVFNTPTKEGLIPMISLDDIGWWTRYTFDHLSEMSGQELKVVTEMMSMEQVAKIFMHMTGIPAVRKHVSMEEYWATHPSFPPRPRTYLKTVYSAVYNTWRDNILTRDMEWIRKTHPTGFMLETWIKTKGYDGSLVPNMTWLPSEAEHKLISQSRTLKAKL</sequence>
<dbReference type="PANTHER" id="PTHR42748">
    <property type="entry name" value="NITROGEN METABOLITE REPRESSION PROTEIN NMRA FAMILY MEMBER"/>
    <property type="match status" value="1"/>
</dbReference>
<evidence type="ECO:0000313" key="5">
    <source>
        <dbReference type="Proteomes" id="UP000053593"/>
    </source>
</evidence>
<protein>
    <recommendedName>
        <fullName evidence="3">NmrA-like domain-containing protein</fullName>
    </recommendedName>
</protein>
<reference evidence="4 5" key="1">
    <citation type="submission" date="2014-04" db="EMBL/GenBank/DDBJ databases">
        <title>Evolutionary Origins and Diversification of the Mycorrhizal Mutualists.</title>
        <authorList>
            <consortium name="DOE Joint Genome Institute"/>
            <consortium name="Mycorrhizal Genomics Consortium"/>
            <person name="Kohler A."/>
            <person name="Kuo A."/>
            <person name="Nagy L.G."/>
            <person name="Floudas D."/>
            <person name="Copeland A."/>
            <person name="Barry K.W."/>
            <person name="Cichocki N."/>
            <person name="Veneault-Fourrey C."/>
            <person name="LaButti K."/>
            <person name="Lindquist E.A."/>
            <person name="Lipzen A."/>
            <person name="Lundell T."/>
            <person name="Morin E."/>
            <person name="Murat C."/>
            <person name="Riley R."/>
            <person name="Ohm R."/>
            <person name="Sun H."/>
            <person name="Tunlid A."/>
            <person name="Henrissat B."/>
            <person name="Grigoriev I.V."/>
            <person name="Hibbett D.S."/>
            <person name="Martin F."/>
        </authorList>
    </citation>
    <scope>NUCLEOTIDE SEQUENCE [LARGE SCALE GENOMIC DNA]</scope>
    <source>
        <strain evidence="4 5">FD-317 M1</strain>
    </source>
</reference>
<proteinExistence type="inferred from homology"/>
<evidence type="ECO:0000256" key="1">
    <source>
        <dbReference type="ARBA" id="ARBA00006328"/>
    </source>
</evidence>
<dbReference type="InterPro" id="IPR008030">
    <property type="entry name" value="NmrA-like"/>
</dbReference>